<evidence type="ECO:0000256" key="1">
    <source>
        <dbReference type="SAM" id="SignalP"/>
    </source>
</evidence>
<evidence type="ECO:0000313" key="2">
    <source>
        <dbReference type="EMBL" id="GGK34835.1"/>
    </source>
</evidence>
<gene>
    <name evidence="2" type="ORF">GCM10010124_29370</name>
</gene>
<reference evidence="2" key="1">
    <citation type="journal article" date="2014" name="Int. J. Syst. Evol. Microbiol.">
        <title>Complete genome sequence of Corynebacterium casei LMG S-19264T (=DSM 44701T), isolated from a smear-ripened cheese.</title>
        <authorList>
            <consortium name="US DOE Joint Genome Institute (JGI-PGF)"/>
            <person name="Walter F."/>
            <person name="Albersmeier A."/>
            <person name="Kalinowski J."/>
            <person name="Ruckert C."/>
        </authorList>
    </citation>
    <scope>NUCLEOTIDE SEQUENCE</scope>
    <source>
        <strain evidence="2">JCM 3091</strain>
    </source>
</reference>
<evidence type="ECO:0000313" key="3">
    <source>
        <dbReference type="Proteomes" id="UP000662200"/>
    </source>
</evidence>
<organism evidence="2 3">
    <name type="scientific">Pilimelia terevasa</name>
    <dbReference type="NCBI Taxonomy" id="53372"/>
    <lineage>
        <taxon>Bacteria</taxon>
        <taxon>Bacillati</taxon>
        <taxon>Actinomycetota</taxon>
        <taxon>Actinomycetes</taxon>
        <taxon>Micromonosporales</taxon>
        <taxon>Micromonosporaceae</taxon>
        <taxon>Pilimelia</taxon>
    </lineage>
</organism>
<comment type="caution">
    <text evidence="2">The sequence shown here is derived from an EMBL/GenBank/DDBJ whole genome shotgun (WGS) entry which is preliminary data.</text>
</comment>
<dbReference type="EMBL" id="BMQC01000010">
    <property type="protein sequence ID" value="GGK34835.1"/>
    <property type="molecule type" value="Genomic_DNA"/>
</dbReference>
<feature type="signal peptide" evidence="1">
    <location>
        <begin position="1"/>
        <end position="24"/>
    </location>
</feature>
<dbReference type="Proteomes" id="UP000662200">
    <property type="component" value="Unassembled WGS sequence"/>
</dbReference>
<feature type="chain" id="PRO_5035308904" description="Haemophore haem-binding domain-containing protein" evidence="1">
    <location>
        <begin position="25"/>
        <end position="118"/>
    </location>
</feature>
<proteinExistence type="predicted"/>
<sequence length="118" mass="11890">MRPRTLIVAAGALLLAAGAGTAAALTLDDDAPPAAVDVESRFVAATAAHLCRVQSTVYSDPGAMASAYARPPDYPDVPADQVAALRGRLKSDPALADRLAAELKATCHPGGASPTPSL</sequence>
<keyword evidence="3" id="KW-1185">Reference proteome</keyword>
<evidence type="ECO:0008006" key="4">
    <source>
        <dbReference type="Google" id="ProtNLM"/>
    </source>
</evidence>
<reference evidence="2" key="2">
    <citation type="submission" date="2020-09" db="EMBL/GenBank/DDBJ databases">
        <authorList>
            <person name="Sun Q."/>
            <person name="Ohkuma M."/>
        </authorList>
    </citation>
    <scope>NUCLEOTIDE SEQUENCE</scope>
    <source>
        <strain evidence="2">JCM 3091</strain>
    </source>
</reference>
<dbReference type="RefSeq" id="WP_189114892.1">
    <property type="nucleotide sequence ID" value="NZ_BMQC01000010.1"/>
</dbReference>
<protein>
    <recommendedName>
        <fullName evidence="4">Haemophore haem-binding domain-containing protein</fullName>
    </recommendedName>
</protein>
<dbReference type="AlphaFoldDB" id="A0A8J3FJ34"/>
<name>A0A8J3FJ34_9ACTN</name>
<keyword evidence="1" id="KW-0732">Signal</keyword>
<accession>A0A8J3FJ34</accession>